<dbReference type="EMBL" id="JARPYT010000003">
    <property type="protein sequence ID" value="MDT2636499.1"/>
    <property type="molecule type" value="Genomic_DNA"/>
</dbReference>
<evidence type="ECO:0000256" key="4">
    <source>
        <dbReference type="ARBA" id="ARBA00022989"/>
    </source>
</evidence>
<name>A0AAP5KQ45_9ENTE</name>
<feature type="transmembrane region" description="Helical" evidence="6">
    <location>
        <begin position="187"/>
        <end position="207"/>
    </location>
</feature>
<accession>A0AAP5KQ45</accession>
<evidence type="ECO:0000313" key="8">
    <source>
        <dbReference type="EMBL" id="MDT2596507.1"/>
    </source>
</evidence>
<dbReference type="RefSeq" id="WP_311800378.1">
    <property type="nucleotide sequence ID" value="NZ_JARPYR010000008.1"/>
</dbReference>
<dbReference type="GO" id="GO:0005886">
    <property type="term" value="C:plasma membrane"/>
    <property type="evidence" value="ECO:0007669"/>
    <property type="project" value="UniProtKB-SubCell"/>
</dbReference>
<dbReference type="Pfam" id="PF09335">
    <property type="entry name" value="VTT_dom"/>
    <property type="match status" value="1"/>
</dbReference>
<keyword evidence="3 6" id="KW-0812">Transmembrane</keyword>
<keyword evidence="11" id="KW-1185">Reference proteome</keyword>
<comment type="similarity">
    <text evidence="6">Belongs to the TVP38/TMEM64 family.</text>
</comment>
<evidence type="ECO:0000256" key="6">
    <source>
        <dbReference type="RuleBase" id="RU366058"/>
    </source>
</evidence>
<feature type="transmembrane region" description="Helical" evidence="6">
    <location>
        <begin position="155"/>
        <end position="175"/>
    </location>
</feature>
<evidence type="ECO:0000256" key="5">
    <source>
        <dbReference type="ARBA" id="ARBA00023136"/>
    </source>
</evidence>
<comment type="subcellular location">
    <subcellularLocation>
        <location evidence="1 6">Cell membrane</location>
        <topology evidence="1 6">Multi-pass membrane protein</topology>
    </subcellularLocation>
</comment>
<dbReference type="InterPro" id="IPR032816">
    <property type="entry name" value="VTT_dom"/>
</dbReference>
<dbReference type="InterPro" id="IPR015414">
    <property type="entry name" value="TMEM64"/>
</dbReference>
<evidence type="ECO:0000256" key="3">
    <source>
        <dbReference type="ARBA" id="ARBA00022692"/>
    </source>
</evidence>
<dbReference type="Proteomes" id="UP001256547">
    <property type="component" value="Unassembled WGS sequence"/>
</dbReference>
<keyword evidence="2 6" id="KW-1003">Cell membrane</keyword>
<evidence type="ECO:0000256" key="1">
    <source>
        <dbReference type="ARBA" id="ARBA00004651"/>
    </source>
</evidence>
<proteinExistence type="inferred from homology"/>
<feature type="transmembrane region" description="Helical" evidence="6">
    <location>
        <begin position="25"/>
        <end position="44"/>
    </location>
</feature>
<dbReference type="AlphaFoldDB" id="A0AAP5KQ45"/>
<evidence type="ECO:0000313" key="11">
    <source>
        <dbReference type="Proteomes" id="UP001256547"/>
    </source>
</evidence>
<dbReference type="EMBL" id="JARPYR010000008">
    <property type="protein sequence ID" value="MDT2596507.1"/>
    <property type="molecule type" value="Genomic_DNA"/>
</dbReference>
<evidence type="ECO:0000256" key="2">
    <source>
        <dbReference type="ARBA" id="ARBA00022475"/>
    </source>
</evidence>
<reference evidence="9 11" key="1">
    <citation type="submission" date="2023-03" db="EMBL/GenBank/DDBJ databases">
        <authorList>
            <person name="Shen W."/>
            <person name="Cai J."/>
        </authorList>
    </citation>
    <scope>NUCLEOTIDE SEQUENCE</scope>
    <source>
        <strain evidence="9">P55-2</strain>
        <strain evidence="8 11">P72-2</strain>
    </source>
</reference>
<keyword evidence="5 6" id="KW-0472">Membrane</keyword>
<gene>
    <name evidence="9" type="ORF">P7D36_03085</name>
    <name evidence="8" type="ORF">P7D39_05620</name>
</gene>
<dbReference type="PANTHER" id="PTHR12677">
    <property type="entry name" value="GOLGI APPARATUS MEMBRANE PROTEIN TVP38-RELATED"/>
    <property type="match status" value="1"/>
</dbReference>
<organism evidence="9 10">
    <name type="scientific">Enterococcus dongliensis</name>
    <dbReference type="NCBI Taxonomy" id="2559925"/>
    <lineage>
        <taxon>Bacteria</taxon>
        <taxon>Bacillati</taxon>
        <taxon>Bacillota</taxon>
        <taxon>Bacilli</taxon>
        <taxon>Lactobacillales</taxon>
        <taxon>Enterococcaceae</taxon>
        <taxon>Enterococcus</taxon>
    </lineage>
</organism>
<evidence type="ECO:0000313" key="10">
    <source>
        <dbReference type="Proteomes" id="UP001245561"/>
    </source>
</evidence>
<dbReference type="PANTHER" id="PTHR12677:SF49">
    <property type="entry name" value="TVP38_TMEM64 FAMILY MEMBRANE PROTEIN"/>
    <property type="match status" value="1"/>
</dbReference>
<protein>
    <recommendedName>
        <fullName evidence="6">TVP38/TMEM64 family membrane protein</fullName>
    </recommendedName>
</protein>
<keyword evidence="4 6" id="KW-1133">Transmembrane helix</keyword>
<feature type="domain" description="VTT" evidence="7">
    <location>
        <begin position="85"/>
        <end position="189"/>
    </location>
</feature>
<comment type="caution">
    <text evidence="9">The sequence shown here is derived from an EMBL/GenBank/DDBJ whole genome shotgun (WGS) entry which is preliminary data.</text>
</comment>
<feature type="transmembrane region" description="Helical" evidence="6">
    <location>
        <begin position="65"/>
        <end position="84"/>
    </location>
</feature>
<evidence type="ECO:0000313" key="9">
    <source>
        <dbReference type="EMBL" id="MDT2636499.1"/>
    </source>
</evidence>
<sequence>MINKKQRREQIKPKKSYRAPWQQKVIQILPVIGLAAFILLLIYIRRSGVFSSIADLQHFIKHFGSFAVAAFIVVQAIQPIVPFLPGGFATVVGMLMFGNIPGILYSYIGLVVGEIGLFLLIHRFGPKFAHLVLSEKNFQKFETTLQDHTQDIKRLLVVCFIFPFLPDDLVCLVAGMTDLSFIEYLKILLTFKLWSVASYGYVCLFILNKTVANF</sequence>
<evidence type="ECO:0000259" key="7">
    <source>
        <dbReference type="Pfam" id="PF09335"/>
    </source>
</evidence>
<dbReference type="Proteomes" id="UP001245561">
    <property type="component" value="Unassembled WGS sequence"/>
</dbReference>
<feature type="transmembrane region" description="Helical" evidence="6">
    <location>
        <begin position="104"/>
        <end position="121"/>
    </location>
</feature>